<gene>
    <name evidence="3" type="ORF">CK203_039367</name>
</gene>
<feature type="region of interest" description="Disordered" evidence="1">
    <location>
        <begin position="424"/>
        <end position="458"/>
    </location>
</feature>
<feature type="region of interest" description="Disordered" evidence="1">
    <location>
        <begin position="176"/>
        <end position="210"/>
    </location>
</feature>
<dbReference type="Proteomes" id="UP000288805">
    <property type="component" value="Unassembled WGS sequence"/>
</dbReference>
<reference evidence="3 4" key="1">
    <citation type="journal article" date="2018" name="PLoS Genet.">
        <title>Population sequencing reveals clonal diversity and ancestral inbreeding in the grapevine cultivar Chardonnay.</title>
        <authorList>
            <person name="Roach M.J."/>
            <person name="Johnson D.L."/>
            <person name="Bohlmann J."/>
            <person name="van Vuuren H.J."/>
            <person name="Jones S.J."/>
            <person name="Pretorius I.S."/>
            <person name="Schmidt S.A."/>
            <person name="Borneman A.R."/>
        </authorList>
    </citation>
    <scope>NUCLEOTIDE SEQUENCE [LARGE SCALE GENOMIC DNA]</scope>
    <source>
        <strain evidence="4">cv. Chardonnay</strain>
        <tissue evidence="3">Leaf</tissue>
    </source>
</reference>
<dbReference type="InterPro" id="IPR005162">
    <property type="entry name" value="Retrotrans_gag_dom"/>
</dbReference>
<proteinExistence type="predicted"/>
<evidence type="ECO:0000256" key="1">
    <source>
        <dbReference type="SAM" id="MobiDB-lite"/>
    </source>
</evidence>
<dbReference type="PANTHER" id="PTHR33223:SF8">
    <property type="entry name" value="OS04G0172440 PROTEIN"/>
    <property type="match status" value="1"/>
</dbReference>
<dbReference type="EMBL" id="QGNW01000136">
    <property type="protein sequence ID" value="RVW92573.1"/>
    <property type="molecule type" value="Genomic_DNA"/>
</dbReference>
<dbReference type="AlphaFoldDB" id="A0A438I7A9"/>
<evidence type="ECO:0000313" key="3">
    <source>
        <dbReference type="EMBL" id="RVW92573.1"/>
    </source>
</evidence>
<accession>A0A438I7A9</accession>
<feature type="compositionally biased region" description="Low complexity" evidence="1">
    <location>
        <begin position="191"/>
        <end position="202"/>
    </location>
</feature>
<evidence type="ECO:0000313" key="4">
    <source>
        <dbReference type="Proteomes" id="UP000288805"/>
    </source>
</evidence>
<feature type="domain" description="Retrotransposon gag" evidence="2">
    <location>
        <begin position="306"/>
        <end position="390"/>
    </location>
</feature>
<comment type="caution">
    <text evidence="3">The sequence shown here is derived from an EMBL/GenBank/DDBJ whole genome shotgun (WGS) entry which is preliminary data.</text>
</comment>
<dbReference type="Pfam" id="PF03732">
    <property type="entry name" value="Retrotrans_gag"/>
    <property type="match status" value="1"/>
</dbReference>
<sequence>MAQARDFGAEGEGTQEVQMLRGHMARDYRYASLVLIVESYACMVLNLECLLGVYRPFMQHLARNHSELRRSGGSGEGPQIGDSAGDRTQNLWFHKKIKLELELGLLIEIDLGSRAWIRIGDRLVRGSDSPSQLKQIPDHRDMDPQYATVDQLAEITDTMASLRDAILGLGQRIDGHQAQPLPIPGSTLHDSTTPPSGPSGPTIQQDYIVPPPPPPLIQSAPQVGAFVLHGQTETTPHSIVAPTQIVDDTQARIDKIEQRMRSLHVSDGIMGWDGYDDMLVAVLPVKFRMPDIERYMGIGCPRIHFGAAQRWFASLDPSRRRTWADLGQEFIRQYSFNTIMDVSWRELEALRQGPDETVTSFISRWREKIAQIIDKPSKRDQISMIMRSLQPRFARHLMGFPQTNFGSLMQALYGIEEGISRGLWADSSPSDSKGKKSGSGPRPSDVGTIGMTGHRSAHRPSFQSQFLGTPYQMIQHDRYRPVAPIRSAGTTYLHPPPEAAYAVPSSRLVEGGLIALLSPRTPLQPTPPGFKTNLHYAYHQRASHDTDSCSALRHAIQDLIDQGLVDLGRPGVAIDPLPTHDTRTIPPPPEGVHLIEFAGDEIFMMGWDGEAPQSISLYEESDFVGYIPRQQIPRPFSLTPDKIYGPPLVSPIVTRSGRVAQPPPIDRPFADIAAREEVQREDDEILRQLHTTQARISIWSLLASSSRRVPSVLLENGSALNVCPLVTAIALGFSPDDFGPSTQTVRAYDGTQRTVMLFYHQSNPRLRRVIWNPWQSNGKLRNMKEPNFEVLFHKQIRNARRRSKEKSAMKQFLMTVISTFGVLLEELQPLQANHSKLKEEFCTALRNHLLLRNDFAAILRSAVEFPLKFPDSCDTLEAKHRKLKANFAALRNQLFAAK</sequence>
<organism evidence="3 4">
    <name type="scientific">Vitis vinifera</name>
    <name type="common">Grape</name>
    <dbReference type="NCBI Taxonomy" id="29760"/>
    <lineage>
        <taxon>Eukaryota</taxon>
        <taxon>Viridiplantae</taxon>
        <taxon>Streptophyta</taxon>
        <taxon>Embryophyta</taxon>
        <taxon>Tracheophyta</taxon>
        <taxon>Spermatophyta</taxon>
        <taxon>Magnoliopsida</taxon>
        <taxon>eudicotyledons</taxon>
        <taxon>Gunneridae</taxon>
        <taxon>Pentapetalae</taxon>
        <taxon>rosids</taxon>
        <taxon>Vitales</taxon>
        <taxon>Vitaceae</taxon>
        <taxon>Viteae</taxon>
        <taxon>Vitis</taxon>
    </lineage>
</organism>
<dbReference type="PANTHER" id="PTHR33223">
    <property type="entry name" value="CCHC-TYPE DOMAIN-CONTAINING PROTEIN"/>
    <property type="match status" value="1"/>
</dbReference>
<evidence type="ECO:0000259" key="2">
    <source>
        <dbReference type="Pfam" id="PF03732"/>
    </source>
</evidence>
<protein>
    <recommendedName>
        <fullName evidence="2">Retrotransposon gag domain-containing protein</fullName>
    </recommendedName>
</protein>
<name>A0A438I7A9_VITVI</name>